<dbReference type="GO" id="GO:0005737">
    <property type="term" value="C:cytoplasm"/>
    <property type="evidence" value="ECO:0007669"/>
    <property type="project" value="UniProtKB-ARBA"/>
</dbReference>
<gene>
    <name evidence="13" type="primary">rpoA</name>
    <name evidence="13" type="ORF">COU28_01955</name>
</gene>
<dbReference type="InterPro" id="IPR011262">
    <property type="entry name" value="DNA-dir_RNA_pol_insert"/>
</dbReference>
<feature type="domain" description="DNA-directed RNA polymerase RpoA/D/Rpb3-type" evidence="12">
    <location>
        <begin position="20"/>
        <end position="228"/>
    </location>
</feature>
<keyword evidence="7" id="KW-0804">Transcription</keyword>
<evidence type="ECO:0000256" key="5">
    <source>
        <dbReference type="ARBA" id="ARBA00022679"/>
    </source>
</evidence>
<evidence type="ECO:0000256" key="10">
    <source>
        <dbReference type="ARBA" id="ARBA00048552"/>
    </source>
</evidence>
<dbReference type="GO" id="GO:0006351">
    <property type="term" value="P:DNA-templated transcription"/>
    <property type="evidence" value="ECO:0007669"/>
    <property type="project" value="InterPro"/>
</dbReference>
<accession>A0A2H0TYR8</accession>
<dbReference type="InterPro" id="IPR036603">
    <property type="entry name" value="RBP11-like"/>
</dbReference>
<evidence type="ECO:0000313" key="14">
    <source>
        <dbReference type="Proteomes" id="UP000230852"/>
    </source>
</evidence>
<comment type="catalytic activity">
    <reaction evidence="10">
        <text>RNA(n) + a ribonucleoside 5'-triphosphate = RNA(n+1) + diphosphate</text>
        <dbReference type="Rhea" id="RHEA:21248"/>
        <dbReference type="Rhea" id="RHEA-COMP:14527"/>
        <dbReference type="Rhea" id="RHEA-COMP:17342"/>
        <dbReference type="ChEBI" id="CHEBI:33019"/>
        <dbReference type="ChEBI" id="CHEBI:61557"/>
        <dbReference type="ChEBI" id="CHEBI:140395"/>
        <dbReference type="EC" id="2.7.7.6"/>
    </reaction>
</comment>
<dbReference type="Proteomes" id="UP000230852">
    <property type="component" value="Unassembled WGS sequence"/>
</dbReference>
<dbReference type="Gene3D" id="3.30.1360.10">
    <property type="entry name" value="RNA polymerase, RBP11-like subunit"/>
    <property type="match status" value="1"/>
</dbReference>
<dbReference type="GO" id="GO:0003677">
    <property type="term" value="F:DNA binding"/>
    <property type="evidence" value="ECO:0007669"/>
    <property type="project" value="InterPro"/>
</dbReference>
<comment type="caution">
    <text evidence="13">The sequence shown here is derived from an EMBL/GenBank/DDBJ whole genome shotgun (WGS) entry which is preliminary data.</text>
</comment>
<dbReference type="InterPro" id="IPR036643">
    <property type="entry name" value="RNApol_insert_sf"/>
</dbReference>
<evidence type="ECO:0000256" key="11">
    <source>
        <dbReference type="SAM" id="MobiDB-lite"/>
    </source>
</evidence>
<evidence type="ECO:0000313" key="13">
    <source>
        <dbReference type="EMBL" id="PIR78366.1"/>
    </source>
</evidence>
<dbReference type="Gene3D" id="2.170.120.12">
    <property type="entry name" value="DNA-directed RNA polymerase, insert domain"/>
    <property type="match status" value="1"/>
</dbReference>
<dbReference type="GO" id="GO:0003899">
    <property type="term" value="F:DNA-directed RNA polymerase activity"/>
    <property type="evidence" value="ECO:0007669"/>
    <property type="project" value="UniProtKB-EC"/>
</dbReference>
<dbReference type="NCBIfam" id="TIGR02027">
    <property type="entry name" value="rpoA"/>
    <property type="match status" value="1"/>
</dbReference>
<dbReference type="AlphaFoldDB" id="A0A2H0TYR8"/>
<keyword evidence="5" id="KW-0808">Transferase</keyword>
<evidence type="ECO:0000256" key="4">
    <source>
        <dbReference type="ARBA" id="ARBA00022478"/>
    </source>
</evidence>
<proteinExistence type="inferred from homology"/>
<dbReference type="GO" id="GO:0000428">
    <property type="term" value="C:DNA-directed RNA polymerase complex"/>
    <property type="evidence" value="ECO:0007669"/>
    <property type="project" value="UniProtKB-KW"/>
</dbReference>
<dbReference type="Pfam" id="PF01193">
    <property type="entry name" value="RNA_pol_L"/>
    <property type="match status" value="1"/>
</dbReference>
<dbReference type="SUPFAM" id="SSF56553">
    <property type="entry name" value="Insert subdomain of RNA polymerase alpha subunit"/>
    <property type="match status" value="1"/>
</dbReference>
<dbReference type="EMBL" id="PFBU01000038">
    <property type="protein sequence ID" value="PIR78366.1"/>
    <property type="molecule type" value="Genomic_DNA"/>
</dbReference>
<evidence type="ECO:0000256" key="8">
    <source>
        <dbReference type="ARBA" id="ARBA00032524"/>
    </source>
</evidence>
<name>A0A2H0TYR8_9BACT</name>
<feature type="region of interest" description="Disordered" evidence="11">
    <location>
        <begin position="233"/>
        <end position="254"/>
    </location>
</feature>
<dbReference type="InterPro" id="IPR011773">
    <property type="entry name" value="DNA-dir_RpoA"/>
</dbReference>
<evidence type="ECO:0000256" key="1">
    <source>
        <dbReference type="ARBA" id="ARBA00007123"/>
    </source>
</evidence>
<evidence type="ECO:0000256" key="9">
    <source>
        <dbReference type="ARBA" id="ARBA00033070"/>
    </source>
</evidence>
<feature type="compositionally biased region" description="Basic and acidic residues" evidence="11">
    <location>
        <begin position="245"/>
        <end position="254"/>
    </location>
</feature>
<reference evidence="14" key="1">
    <citation type="submission" date="2017-09" db="EMBL/GenBank/DDBJ databases">
        <title>Depth-based differentiation of microbial function through sediment-hosted aquifers and enrichment of novel symbionts in the deep terrestrial subsurface.</title>
        <authorList>
            <person name="Probst A.J."/>
            <person name="Ladd B."/>
            <person name="Jarett J.K."/>
            <person name="Geller-Mcgrath D.E."/>
            <person name="Sieber C.M.K."/>
            <person name="Emerson J.B."/>
            <person name="Anantharaman K."/>
            <person name="Thomas B.C."/>
            <person name="Malmstrom R."/>
            <person name="Stieglmeier M."/>
            <person name="Klingl A."/>
            <person name="Woyke T."/>
            <person name="Ryan C.M."/>
            <person name="Banfield J.F."/>
        </authorList>
    </citation>
    <scope>NUCLEOTIDE SEQUENCE [LARGE SCALE GENOMIC DNA]</scope>
</reference>
<dbReference type="Pfam" id="PF01000">
    <property type="entry name" value="RNA_pol_A_bac"/>
    <property type="match status" value="1"/>
</dbReference>
<dbReference type="SMART" id="SM00662">
    <property type="entry name" value="RPOLD"/>
    <property type="match status" value="1"/>
</dbReference>
<dbReference type="CDD" id="cd06928">
    <property type="entry name" value="RNAP_alpha_NTD"/>
    <property type="match status" value="1"/>
</dbReference>
<evidence type="ECO:0000256" key="3">
    <source>
        <dbReference type="ARBA" id="ARBA00015972"/>
    </source>
</evidence>
<protein>
    <recommendedName>
        <fullName evidence="3">DNA-directed RNA polymerase subunit alpha</fullName>
        <ecNumber evidence="2">2.7.7.6</ecNumber>
    </recommendedName>
    <alternativeName>
        <fullName evidence="9">RNA polymerase subunit alpha</fullName>
    </alternativeName>
    <alternativeName>
        <fullName evidence="8">Transcriptase subunit alpha</fullName>
    </alternativeName>
</protein>
<evidence type="ECO:0000256" key="6">
    <source>
        <dbReference type="ARBA" id="ARBA00022695"/>
    </source>
</evidence>
<dbReference type="InterPro" id="IPR011263">
    <property type="entry name" value="DNA-dir_RNA_pol_RpoA/D/Rpb3"/>
</dbReference>
<evidence type="ECO:0000256" key="2">
    <source>
        <dbReference type="ARBA" id="ARBA00012418"/>
    </source>
</evidence>
<organism evidence="13 14">
    <name type="scientific">Candidatus Magasanikbacteria bacterium CG10_big_fil_rev_8_21_14_0_10_36_16</name>
    <dbReference type="NCBI Taxonomy" id="1974645"/>
    <lineage>
        <taxon>Bacteria</taxon>
        <taxon>Candidatus Magasanikiibacteriota</taxon>
    </lineage>
</organism>
<dbReference type="GO" id="GO:0046983">
    <property type="term" value="F:protein dimerization activity"/>
    <property type="evidence" value="ECO:0007669"/>
    <property type="project" value="InterPro"/>
</dbReference>
<evidence type="ECO:0000256" key="7">
    <source>
        <dbReference type="ARBA" id="ARBA00023163"/>
    </source>
</evidence>
<sequence>MDYILLPSTIEFKDTDKLNTTELIITPCHQGYGTTVGNSLRRVLLSSIEGAAVEAMKVGGIQHEFSAIEGIMEDVIEISQNLKQMAIISHSDSPVTLSLTRKAKGEITAGDFEKNSDIEIINKDLKIATMTDDKKEFNLEIIIGKGLGYVPVSEKESKNLDLGTILIDSFYSPVKDVGYKVENTRVGDITDYEKVILTIETNGTVAPKETVERATKILMDHYSLILESSATVAQPTVKKEKKSKKISEKVSEEE</sequence>
<dbReference type="SUPFAM" id="SSF55257">
    <property type="entry name" value="RBP11-like subunits of RNA polymerase"/>
    <property type="match status" value="1"/>
</dbReference>
<evidence type="ECO:0000259" key="12">
    <source>
        <dbReference type="SMART" id="SM00662"/>
    </source>
</evidence>
<keyword evidence="4 13" id="KW-0240">DNA-directed RNA polymerase</keyword>
<keyword evidence="6" id="KW-0548">Nucleotidyltransferase</keyword>
<dbReference type="EC" id="2.7.7.6" evidence="2"/>
<comment type="similarity">
    <text evidence="1">Belongs to the RNA polymerase alpha chain family.</text>
</comment>
<dbReference type="FunFam" id="2.170.120.12:FF:000001">
    <property type="entry name" value="DNA-directed RNA polymerase subunit alpha"/>
    <property type="match status" value="1"/>
</dbReference>